<keyword evidence="4 8" id="KW-0547">Nucleotide-binding</keyword>
<keyword evidence="2 8" id="KW-0808">Transferase</keyword>
<dbReference type="PANTHER" id="PTHR19136:SF81">
    <property type="entry name" value="MOLYBDENUM COFACTOR GUANYLYLTRANSFERASE"/>
    <property type="match status" value="1"/>
</dbReference>
<evidence type="ECO:0000259" key="9">
    <source>
        <dbReference type="Pfam" id="PF12804"/>
    </source>
</evidence>
<evidence type="ECO:0000256" key="7">
    <source>
        <dbReference type="ARBA" id="ARBA00023150"/>
    </source>
</evidence>
<comment type="domain">
    <text evidence="8">The N-terminal domain determines nucleotide recognition and specific binding, while the C-terminal domain determines the specific binding to the target protein.</text>
</comment>
<dbReference type="NCBIfam" id="TIGR02665">
    <property type="entry name" value="molyb_mobA"/>
    <property type="match status" value="1"/>
</dbReference>
<protein>
    <recommendedName>
        <fullName evidence="8">Molybdenum cofactor guanylyltransferase</fullName>
        <shortName evidence="8">MoCo guanylyltransferase</shortName>
        <ecNumber evidence="8">2.7.7.77</ecNumber>
    </recommendedName>
    <alternativeName>
        <fullName evidence="8">GTP:molybdopterin guanylyltransferase</fullName>
    </alternativeName>
    <alternativeName>
        <fullName evidence="8">Mo-MPT guanylyltransferase</fullName>
    </alternativeName>
    <alternativeName>
        <fullName evidence="8">Molybdopterin guanylyltransferase</fullName>
    </alternativeName>
    <alternativeName>
        <fullName evidence="8">Molybdopterin-guanine dinucleotide synthase</fullName>
        <shortName evidence="8">MGD synthase</shortName>
    </alternativeName>
</protein>
<accession>A0A3S0ZBU4</accession>
<evidence type="ECO:0000313" key="10">
    <source>
        <dbReference type="EMBL" id="RUR65932.1"/>
    </source>
</evidence>
<evidence type="ECO:0000256" key="2">
    <source>
        <dbReference type="ARBA" id="ARBA00022679"/>
    </source>
</evidence>
<dbReference type="InterPro" id="IPR025877">
    <property type="entry name" value="MobA-like_NTP_Trfase"/>
</dbReference>
<keyword evidence="7 8" id="KW-0501">Molybdenum cofactor biosynthesis</keyword>
<comment type="catalytic activity">
    <reaction evidence="8">
        <text>Mo-molybdopterin + GTP + H(+) = Mo-molybdopterin guanine dinucleotide + diphosphate</text>
        <dbReference type="Rhea" id="RHEA:34243"/>
        <dbReference type="ChEBI" id="CHEBI:15378"/>
        <dbReference type="ChEBI" id="CHEBI:33019"/>
        <dbReference type="ChEBI" id="CHEBI:37565"/>
        <dbReference type="ChEBI" id="CHEBI:71302"/>
        <dbReference type="ChEBI" id="CHEBI:71310"/>
        <dbReference type="EC" id="2.7.7.77"/>
    </reaction>
</comment>
<dbReference type="Proteomes" id="UP000281118">
    <property type="component" value="Unassembled WGS sequence"/>
</dbReference>
<keyword evidence="3 8" id="KW-0479">Metal-binding</keyword>
<dbReference type="SUPFAM" id="SSF53448">
    <property type="entry name" value="Nucleotide-diphospho-sugar transferases"/>
    <property type="match status" value="1"/>
</dbReference>
<dbReference type="GO" id="GO:0046872">
    <property type="term" value="F:metal ion binding"/>
    <property type="evidence" value="ECO:0007669"/>
    <property type="project" value="UniProtKB-KW"/>
</dbReference>
<keyword evidence="6 8" id="KW-0342">GTP-binding</keyword>
<dbReference type="Pfam" id="PF12804">
    <property type="entry name" value="NTP_transf_3"/>
    <property type="match status" value="1"/>
</dbReference>
<comment type="subunit">
    <text evidence="8">Monomer.</text>
</comment>
<dbReference type="InterPro" id="IPR013482">
    <property type="entry name" value="Molybde_CF_guanTrfase"/>
</dbReference>
<comment type="caution">
    <text evidence="10">The sequence shown here is derived from an EMBL/GenBank/DDBJ whole genome shotgun (WGS) entry which is preliminary data.</text>
</comment>
<feature type="binding site" evidence="8">
    <location>
        <position position="30"/>
    </location>
    <ligand>
        <name>GTP</name>
        <dbReference type="ChEBI" id="CHEBI:37565"/>
    </ligand>
</feature>
<dbReference type="AlphaFoldDB" id="A0A3S0ZBU4"/>
<evidence type="ECO:0000256" key="1">
    <source>
        <dbReference type="ARBA" id="ARBA00022490"/>
    </source>
</evidence>
<reference evidence="10 11" key="1">
    <citation type="submission" date="2018-12" db="EMBL/GenBank/DDBJ databases">
        <title>The genome sequences of Variovorax guangxiensis DSM 27352.</title>
        <authorList>
            <person name="Gao J."/>
            <person name="Sun J."/>
        </authorList>
    </citation>
    <scope>NUCLEOTIDE SEQUENCE [LARGE SCALE GENOMIC DNA]</scope>
    <source>
        <strain evidence="10 11">DSM 27352</strain>
    </source>
</reference>
<name>A0A3S0ZBU4_9BURK</name>
<feature type="binding site" evidence="8">
    <location>
        <position position="58"/>
    </location>
    <ligand>
        <name>GTP</name>
        <dbReference type="ChEBI" id="CHEBI:37565"/>
    </ligand>
</feature>
<dbReference type="GO" id="GO:0005737">
    <property type="term" value="C:cytoplasm"/>
    <property type="evidence" value="ECO:0007669"/>
    <property type="project" value="UniProtKB-SubCell"/>
</dbReference>
<organism evidence="10 11">
    <name type="scientific">Variovorax guangxiensis</name>
    <dbReference type="NCBI Taxonomy" id="1775474"/>
    <lineage>
        <taxon>Bacteria</taxon>
        <taxon>Pseudomonadati</taxon>
        <taxon>Pseudomonadota</taxon>
        <taxon>Betaproteobacteria</taxon>
        <taxon>Burkholderiales</taxon>
        <taxon>Comamonadaceae</taxon>
        <taxon>Variovorax</taxon>
    </lineage>
</organism>
<evidence type="ECO:0000313" key="11">
    <source>
        <dbReference type="Proteomes" id="UP000281118"/>
    </source>
</evidence>
<dbReference type="CDD" id="cd02503">
    <property type="entry name" value="MobA"/>
    <property type="match status" value="1"/>
</dbReference>
<dbReference type="OrthoDB" id="9788394at2"/>
<dbReference type="GO" id="GO:0005525">
    <property type="term" value="F:GTP binding"/>
    <property type="evidence" value="ECO:0007669"/>
    <property type="project" value="UniProtKB-UniRule"/>
</dbReference>
<dbReference type="PANTHER" id="PTHR19136">
    <property type="entry name" value="MOLYBDENUM COFACTOR GUANYLYLTRANSFERASE"/>
    <property type="match status" value="1"/>
</dbReference>
<feature type="binding site" evidence="8">
    <location>
        <position position="106"/>
    </location>
    <ligand>
        <name>GTP</name>
        <dbReference type="ChEBI" id="CHEBI:37565"/>
    </ligand>
</feature>
<dbReference type="HAMAP" id="MF_00316">
    <property type="entry name" value="MobA"/>
    <property type="match status" value="1"/>
</dbReference>
<evidence type="ECO:0000256" key="8">
    <source>
        <dbReference type="HAMAP-Rule" id="MF_00316"/>
    </source>
</evidence>
<comment type="function">
    <text evidence="8">Transfers a GMP moiety from GTP to Mo-molybdopterin (Mo-MPT) cofactor (Moco or molybdenum cofactor) to form Mo-molybdopterin guanine dinucleotide (Mo-MGD) cofactor.</text>
</comment>
<comment type="similarity">
    <text evidence="8">Belongs to the MobA family.</text>
</comment>
<dbReference type="EC" id="2.7.7.77" evidence="8"/>
<evidence type="ECO:0000256" key="5">
    <source>
        <dbReference type="ARBA" id="ARBA00022842"/>
    </source>
</evidence>
<dbReference type="GO" id="GO:0061603">
    <property type="term" value="F:molybdenum cofactor guanylyltransferase activity"/>
    <property type="evidence" value="ECO:0007669"/>
    <property type="project" value="UniProtKB-EC"/>
</dbReference>
<feature type="binding site" evidence="8">
    <location>
        <position position="76"/>
    </location>
    <ligand>
        <name>GTP</name>
        <dbReference type="ChEBI" id="CHEBI:37565"/>
    </ligand>
</feature>
<evidence type="ECO:0000256" key="4">
    <source>
        <dbReference type="ARBA" id="ARBA00022741"/>
    </source>
</evidence>
<dbReference type="RefSeq" id="WP_126019083.1">
    <property type="nucleotide sequence ID" value="NZ_RXFT01000001.1"/>
</dbReference>
<evidence type="ECO:0000256" key="6">
    <source>
        <dbReference type="ARBA" id="ARBA00023134"/>
    </source>
</evidence>
<feature type="binding site" evidence="8">
    <location>
        <position position="106"/>
    </location>
    <ligand>
        <name>Mg(2+)</name>
        <dbReference type="ChEBI" id="CHEBI:18420"/>
    </ligand>
</feature>
<comment type="subcellular location">
    <subcellularLocation>
        <location evidence="8">Cytoplasm</location>
    </subcellularLocation>
</comment>
<dbReference type="EMBL" id="RXFT01000001">
    <property type="protein sequence ID" value="RUR65932.1"/>
    <property type="molecule type" value="Genomic_DNA"/>
</dbReference>
<keyword evidence="1 8" id="KW-0963">Cytoplasm</keyword>
<comment type="cofactor">
    <cofactor evidence="8">
        <name>Mg(2+)</name>
        <dbReference type="ChEBI" id="CHEBI:18420"/>
    </cofactor>
</comment>
<feature type="binding site" evidence="8">
    <location>
        <begin position="17"/>
        <end position="19"/>
    </location>
    <ligand>
        <name>GTP</name>
        <dbReference type="ChEBI" id="CHEBI:37565"/>
    </ligand>
</feature>
<gene>
    <name evidence="8 10" type="primary">mobA</name>
    <name evidence="10" type="ORF">EJP67_02555</name>
</gene>
<dbReference type="InterPro" id="IPR029044">
    <property type="entry name" value="Nucleotide-diphossugar_trans"/>
</dbReference>
<keyword evidence="5 8" id="KW-0460">Magnesium</keyword>
<keyword evidence="10" id="KW-0548">Nucleotidyltransferase</keyword>
<dbReference type="GO" id="GO:1902758">
    <property type="term" value="P:bis(molybdopterin guanine dinucleotide)molybdenum biosynthetic process"/>
    <property type="evidence" value="ECO:0007669"/>
    <property type="project" value="TreeGrafter"/>
</dbReference>
<dbReference type="Gene3D" id="3.90.550.10">
    <property type="entry name" value="Spore Coat Polysaccharide Biosynthesis Protein SpsA, Chain A"/>
    <property type="match status" value="1"/>
</dbReference>
<evidence type="ECO:0000256" key="3">
    <source>
        <dbReference type="ARBA" id="ARBA00022723"/>
    </source>
</evidence>
<sequence>MPAHASIASADITGLLLAGGRGSRMGGVDKGLQPFNGEPLALHAMRRLAPQVGTLMVNANRNLAEYEAFGAPVWPDSLADYPGPLAGFLTGLEHCATPWLLTVPCDTPLFPPDLAARLAEAAAASQADIALVVAPEPADGGGTVELRPQPVFCLLRASLRESLLRYTAAGGRKVHAWIAQHRAVQVPFDRPGDAPDAFFNANTLAELHALENR</sequence>
<feature type="domain" description="MobA-like NTP transferase" evidence="9">
    <location>
        <begin position="14"/>
        <end position="181"/>
    </location>
</feature>
<proteinExistence type="inferred from homology"/>